<evidence type="ECO:0000313" key="16">
    <source>
        <dbReference type="Proteomes" id="UP000242715"/>
    </source>
</evidence>
<dbReference type="GO" id="GO:0008237">
    <property type="term" value="F:metallopeptidase activity"/>
    <property type="evidence" value="ECO:0007669"/>
    <property type="project" value="UniProtKB-KW"/>
</dbReference>
<dbReference type="GO" id="GO:0006508">
    <property type="term" value="P:proteolysis"/>
    <property type="evidence" value="ECO:0007669"/>
    <property type="project" value="UniProtKB-KW"/>
</dbReference>
<dbReference type="PANTHER" id="PTHR31412:SF5">
    <property type="entry name" value="ZINC METALLOPROTEASE EGY2, CHLOROPLASTIC-RELATED"/>
    <property type="match status" value="1"/>
</dbReference>
<keyword evidence="11 13" id="KW-0472">Membrane</keyword>
<keyword evidence="6 13" id="KW-0812">Transmembrane</keyword>
<dbReference type="GO" id="GO:0031969">
    <property type="term" value="C:chloroplast membrane"/>
    <property type="evidence" value="ECO:0007669"/>
    <property type="project" value="UniProtKB-SubCell"/>
</dbReference>
<feature type="region of interest" description="Disordered" evidence="12">
    <location>
        <begin position="35"/>
        <end position="95"/>
    </location>
</feature>
<evidence type="ECO:0000256" key="1">
    <source>
        <dbReference type="ARBA" id="ARBA00004508"/>
    </source>
</evidence>
<evidence type="ECO:0000256" key="7">
    <source>
        <dbReference type="ARBA" id="ARBA00022801"/>
    </source>
</evidence>
<evidence type="ECO:0000256" key="9">
    <source>
        <dbReference type="ARBA" id="ARBA00022989"/>
    </source>
</evidence>
<dbReference type="InterPro" id="IPR008915">
    <property type="entry name" value="Peptidase_M50"/>
</dbReference>
<name>A0A2Z6MYU5_TRISU</name>
<keyword evidence="7" id="KW-0378">Hydrolase</keyword>
<accession>A0A2Z6MYU5</accession>
<evidence type="ECO:0000256" key="11">
    <source>
        <dbReference type="ARBA" id="ARBA00023136"/>
    </source>
</evidence>
<evidence type="ECO:0000259" key="14">
    <source>
        <dbReference type="Pfam" id="PF02163"/>
    </source>
</evidence>
<keyword evidence="8" id="KW-0809">Transit peptide</keyword>
<keyword evidence="10" id="KW-0482">Metalloprotease</keyword>
<organism evidence="15 16">
    <name type="scientific">Trifolium subterraneum</name>
    <name type="common">Subterranean clover</name>
    <dbReference type="NCBI Taxonomy" id="3900"/>
    <lineage>
        <taxon>Eukaryota</taxon>
        <taxon>Viridiplantae</taxon>
        <taxon>Streptophyta</taxon>
        <taxon>Embryophyta</taxon>
        <taxon>Tracheophyta</taxon>
        <taxon>Spermatophyta</taxon>
        <taxon>Magnoliopsida</taxon>
        <taxon>eudicotyledons</taxon>
        <taxon>Gunneridae</taxon>
        <taxon>Pentapetalae</taxon>
        <taxon>rosids</taxon>
        <taxon>fabids</taxon>
        <taxon>Fabales</taxon>
        <taxon>Fabaceae</taxon>
        <taxon>Papilionoideae</taxon>
        <taxon>50 kb inversion clade</taxon>
        <taxon>NPAAA clade</taxon>
        <taxon>Hologalegina</taxon>
        <taxon>IRL clade</taxon>
        <taxon>Trifolieae</taxon>
        <taxon>Trifolium</taxon>
    </lineage>
</organism>
<sequence length="554" mass="60635">MNLSLPSPSTFRVVPLSHCCTSCFQFNLRFHPSNRFSHSRRSSLKLSPTGRRRIACSVNESGGDNEEEKEHKNEETQSLEDSFEQSNPPPVDAEQETQALLDSFEQSNPPPVDAEQETQALLDSFEKSNPPPVDAEQLNKFSDENTDQKDTQNTDNIEVASGSPLPGVKLQQLDDVIKIPKETIDILKNQVFGFDTFFVTSQDPYEGGVLFKGNLRGQASKSYDKISKRLQDKFGDEYRLFLLVNPEDDKPVAVVIPRITLQPETTALPEWFAAASFGLVTVFTLLLRNVPDLQSNLLSTADNLNLLKDGLPGALVTALVLGVHELAHFLVAQNLGVKLAVPYFVPSWQIGSFGSITRIRSIVSNREDLLKIAVAGPIAGYTVGLVLLLLGFFIPPSDGIGVVVDPSVFHESFLAGGIAKLLLGNVLKEGTPISINPLVIWAWAGLLINAINSIPAGELDGGRISFALWGRKASNRFTGFSIVLLGLSSLLNDVAFYWVALIFFLQRGPISPLSNEITEPDDKYVALGVTVLLLGLLVCLPYPFPFIDETLASF</sequence>
<keyword evidence="4" id="KW-0934">Plastid</keyword>
<evidence type="ECO:0000256" key="13">
    <source>
        <dbReference type="SAM" id="Phobius"/>
    </source>
</evidence>
<feature type="compositionally biased region" description="Basic and acidic residues" evidence="12">
    <location>
        <begin position="141"/>
        <end position="152"/>
    </location>
</feature>
<evidence type="ECO:0000256" key="10">
    <source>
        <dbReference type="ARBA" id="ARBA00023049"/>
    </source>
</evidence>
<keyword evidence="16" id="KW-1185">Reference proteome</keyword>
<dbReference type="Pfam" id="PF02163">
    <property type="entry name" value="Peptidase_M50"/>
    <property type="match status" value="1"/>
</dbReference>
<evidence type="ECO:0000256" key="3">
    <source>
        <dbReference type="ARBA" id="ARBA00022528"/>
    </source>
</evidence>
<keyword evidence="5" id="KW-0645">Protease</keyword>
<feature type="transmembrane region" description="Helical" evidence="13">
    <location>
        <begin position="477"/>
        <end position="504"/>
    </location>
</feature>
<evidence type="ECO:0000256" key="6">
    <source>
        <dbReference type="ARBA" id="ARBA00022692"/>
    </source>
</evidence>
<proteinExistence type="inferred from homology"/>
<keyword evidence="9 13" id="KW-1133">Transmembrane helix</keyword>
<comment type="similarity">
    <text evidence="2">Belongs to the peptidase M50B family.</text>
</comment>
<evidence type="ECO:0000256" key="8">
    <source>
        <dbReference type="ARBA" id="ARBA00022946"/>
    </source>
</evidence>
<protein>
    <recommendedName>
        <fullName evidence="14">Peptidase M50 domain-containing protein</fullName>
    </recommendedName>
</protein>
<evidence type="ECO:0000256" key="5">
    <source>
        <dbReference type="ARBA" id="ARBA00022670"/>
    </source>
</evidence>
<evidence type="ECO:0000256" key="2">
    <source>
        <dbReference type="ARBA" id="ARBA00007931"/>
    </source>
</evidence>
<dbReference type="Proteomes" id="UP000242715">
    <property type="component" value="Unassembled WGS sequence"/>
</dbReference>
<evidence type="ECO:0000256" key="12">
    <source>
        <dbReference type="SAM" id="MobiDB-lite"/>
    </source>
</evidence>
<evidence type="ECO:0000256" key="4">
    <source>
        <dbReference type="ARBA" id="ARBA00022640"/>
    </source>
</evidence>
<dbReference type="OrthoDB" id="5738at2759"/>
<reference evidence="16" key="1">
    <citation type="journal article" date="2017" name="Front. Plant Sci.">
        <title>Climate Clever Clovers: New Paradigm to Reduce the Environmental Footprint of Ruminants by Breeding Low Methanogenic Forages Utilizing Haplotype Variation.</title>
        <authorList>
            <person name="Kaur P."/>
            <person name="Appels R."/>
            <person name="Bayer P.E."/>
            <person name="Keeble-Gagnere G."/>
            <person name="Wang J."/>
            <person name="Hirakawa H."/>
            <person name="Shirasawa K."/>
            <person name="Vercoe P."/>
            <person name="Stefanova K."/>
            <person name="Durmic Z."/>
            <person name="Nichols P."/>
            <person name="Revell C."/>
            <person name="Isobe S.N."/>
            <person name="Edwards D."/>
            <person name="Erskine W."/>
        </authorList>
    </citation>
    <scope>NUCLEOTIDE SEQUENCE [LARGE SCALE GENOMIC DNA]</scope>
    <source>
        <strain evidence="16">cv. Daliak</strain>
    </source>
</reference>
<dbReference type="PANTHER" id="PTHR31412">
    <property type="entry name" value="ZINC METALLOPROTEASE EGY1"/>
    <property type="match status" value="1"/>
</dbReference>
<dbReference type="EMBL" id="DF973636">
    <property type="protein sequence ID" value="GAU36651.1"/>
    <property type="molecule type" value="Genomic_DNA"/>
</dbReference>
<dbReference type="InterPro" id="IPR044838">
    <property type="entry name" value="EGY1-like"/>
</dbReference>
<gene>
    <name evidence="15" type="ORF">TSUD_213050</name>
</gene>
<feature type="transmembrane region" description="Helical" evidence="13">
    <location>
        <begin position="524"/>
        <end position="544"/>
    </location>
</feature>
<comment type="subcellular location">
    <subcellularLocation>
        <location evidence="1">Plastid</location>
        <location evidence="1">Chloroplast membrane</location>
        <topology evidence="1">Multi-pass membrane protein</topology>
    </subcellularLocation>
</comment>
<keyword evidence="3" id="KW-0150">Chloroplast</keyword>
<evidence type="ECO:0000313" key="15">
    <source>
        <dbReference type="EMBL" id="GAU36651.1"/>
    </source>
</evidence>
<dbReference type="CDD" id="cd06160">
    <property type="entry name" value="S2P-M50_like_2"/>
    <property type="match status" value="1"/>
</dbReference>
<feature type="domain" description="Peptidase M50" evidence="14">
    <location>
        <begin position="314"/>
        <end position="477"/>
    </location>
</feature>
<feature type="transmembrane region" description="Helical" evidence="13">
    <location>
        <begin position="369"/>
        <end position="395"/>
    </location>
</feature>
<feature type="region of interest" description="Disordered" evidence="12">
    <location>
        <begin position="125"/>
        <end position="164"/>
    </location>
</feature>
<dbReference type="AlphaFoldDB" id="A0A2Z6MYU5"/>